<keyword evidence="1" id="KW-0863">Zinc-finger</keyword>
<dbReference type="AlphaFoldDB" id="A0A6L2MU80"/>
<dbReference type="InterPro" id="IPR001878">
    <property type="entry name" value="Znf_CCHC"/>
</dbReference>
<evidence type="ECO:0000256" key="1">
    <source>
        <dbReference type="PROSITE-ProRule" id="PRU00047"/>
    </source>
</evidence>
<dbReference type="SMART" id="SM00343">
    <property type="entry name" value="ZnF_C2HC"/>
    <property type="match status" value="1"/>
</dbReference>
<evidence type="ECO:0000313" key="4">
    <source>
        <dbReference type="EMBL" id="GEU76292.1"/>
    </source>
</evidence>
<keyword evidence="1" id="KW-0479">Metal-binding</keyword>
<comment type="caution">
    <text evidence="4">The sequence shown here is derived from an EMBL/GenBank/DDBJ whole genome shotgun (WGS) entry which is preliminary data.</text>
</comment>
<dbReference type="GO" id="GO:0003676">
    <property type="term" value="F:nucleic acid binding"/>
    <property type="evidence" value="ECO:0007669"/>
    <property type="project" value="InterPro"/>
</dbReference>
<dbReference type="InterPro" id="IPR036875">
    <property type="entry name" value="Znf_CCHC_sf"/>
</dbReference>
<dbReference type="EMBL" id="BKCJ010007249">
    <property type="protein sequence ID" value="GEU76292.1"/>
    <property type="molecule type" value="Genomic_DNA"/>
</dbReference>
<evidence type="ECO:0000259" key="3">
    <source>
        <dbReference type="PROSITE" id="PS50158"/>
    </source>
</evidence>
<accession>A0A6L2MU80</accession>
<protein>
    <recommendedName>
        <fullName evidence="3">CCHC-type domain-containing protein</fullName>
    </recommendedName>
</protein>
<keyword evidence="1" id="KW-0862">Zinc</keyword>
<dbReference type="PANTHER" id="PTHR33067">
    <property type="entry name" value="RNA-DIRECTED DNA POLYMERASE-RELATED"/>
    <property type="match status" value="1"/>
</dbReference>
<sequence length="673" mass="76632">MQTQTSNALHNAIMEAGGKDRPPMLAPGKDNDIYFTVDACPNAYEIWKAIERSKQGESINVQDLETNLYWEFRKFTSRDEWQRSQLDATRNRGKAIVNSPPTIYDQEPTMVAEDDEMSRDKEIDKLMALISISFKKIYKPTNNNLLTSSNTSRANHDNSLRINRGTGYDNQRIVNVTGARENVGTQVVQQSGIQCYNCKEYGHVARECQNPKQANDAAYHKEKILLCKQEEVGFQLNAKQADWRDDTDDEHDDQELKAHYMYMAKIQEVTPDDADNSGPIFDSEPLQKDDDDDLANERDLLASLIEKLKCEIDDSKTNHQTTISKKETMNCPEQAFVEYTSSCTDEVGDARLPKFKADFKQQHNEMDNKINTVLKAITDRIVGTLPSNMVKNLKPSTSLVLSARSYPTIDPRFSSHPSTSINAIKAHSKELNIRLLKETDHIFGLADGTKSYPVGIVKDVAVHIGKLKLLNDFYVIDMKKDPETPFLVGRGFLATTNVVIDYRKAKITVGEGITRRTNPLLCQDELLRLLFAREWEIARDVELNPFKDVLVFRRKDKPPKNKDGAWHAKIRLIDPDEEEFTKTLQSIPTTRKLSERETLGWHLKDTCDLGSFREETDKITDLHQIHEEVLFTERKDGVPGIKRRRRDLSSDDVRDLATASGCGQLKEDLESST</sequence>
<dbReference type="SUPFAM" id="SSF57756">
    <property type="entry name" value="Retrovirus zinc finger-like domains"/>
    <property type="match status" value="1"/>
</dbReference>
<feature type="region of interest" description="Disordered" evidence="2">
    <location>
        <begin position="271"/>
        <end position="292"/>
    </location>
</feature>
<name>A0A6L2MU80_TANCI</name>
<dbReference type="Pfam" id="PF00098">
    <property type="entry name" value="zf-CCHC"/>
    <property type="match status" value="1"/>
</dbReference>
<proteinExistence type="predicted"/>
<dbReference type="GO" id="GO:0008270">
    <property type="term" value="F:zinc ion binding"/>
    <property type="evidence" value="ECO:0007669"/>
    <property type="project" value="UniProtKB-KW"/>
</dbReference>
<gene>
    <name evidence="4" type="ORF">Tci_048270</name>
</gene>
<dbReference type="InterPro" id="IPR021109">
    <property type="entry name" value="Peptidase_aspartic_dom_sf"/>
</dbReference>
<dbReference type="Gene3D" id="2.40.70.10">
    <property type="entry name" value="Acid Proteases"/>
    <property type="match status" value="1"/>
</dbReference>
<feature type="domain" description="CCHC-type" evidence="3">
    <location>
        <begin position="195"/>
        <end position="210"/>
    </location>
</feature>
<organism evidence="4">
    <name type="scientific">Tanacetum cinerariifolium</name>
    <name type="common">Dalmatian daisy</name>
    <name type="synonym">Chrysanthemum cinerariifolium</name>
    <dbReference type="NCBI Taxonomy" id="118510"/>
    <lineage>
        <taxon>Eukaryota</taxon>
        <taxon>Viridiplantae</taxon>
        <taxon>Streptophyta</taxon>
        <taxon>Embryophyta</taxon>
        <taxon>Tracheophyta</taxon>
        <taxon>Spermatophyta</taxon>
        <taxon>Magnoliopsida</taxon>
        <taxon>eudicotyledons</taxon>
        <taxon>Gunneridae</taxon>
        <taxon>Pentapetalae</taxon>
        <taxon>asterids</taxon>
        <taxon>campanulids</taxon>
        <taxon>Asterales</taxon>
        <taxon>Asteraceae</taxon>
        <taxon>Asteroideae</taxon>
        <taxon>Anthemideae</taxon>
        <taxon>Anthemidinae</taxon>
        <taxon>Tanacetum</taxon>
    </lineage>
</organism>
<reference evidence="4" key="1">
    <citation type="journal article" date="2019" name="Sci. Rep.">
        <title>Draft genome of Tanacetum cinerariifolium, the natural source of mosquito coil.</title>
        <authorList>
            <person name="Yamashiro T."/>
            <person name="Shiraishi A."/>
            <person name="Satake H."/>
            <person name="Nakayama K."/>
        </authorList>
    </citation>
    <scope>NUCLEOTIDE SEQUENCE</scope>
</reference>
<dbReference type="PROSITE" id="PS50158">
    <property type="entry name" value="ZF_CCHC"/>
    <property type="match status" value="1"/>
</dbReference>
<dbReference type="Gene3D" id="4.10.60.10">
    <property type="entry name" value="Zinc finger, CCHC-type"/>
    <property type="match status" value="1"/>
</dbReference>
<evidence type="ECO:0000256" key="2">
    <source>
        <dbReference type="SAM" id="MobiDB-lite"/>
    </source>
</evidence>
<dbReference type="PANTHER" id="PTHR33067:SF9">
    <property type="entry name" value="RNA-DIRECTED DNA POLYMERASE"/>
    <property type="match status" value="1"/>
</dbReference>